<dbReference type="EMBL" id="JBHUOZ010000001">
    <property type="protein sequence ID" value="MFD2919525.1"/>
    <property type="molecule type" value="Genomic_DNA"/>
</dbReference>
<dbReference type="RefSeq" id="WP_386096797.1">
    <property type="nucleotide sequence ID" value="NZ_JBHUOZ010000001.1"/>
</dbReference>
<dbReference type="Proteomes" id="UP001597511">
    <property type="component" value="Unassembled WGS sequence"/>
</dbReference>
<keyword evidence="1" id="KW-0732">Signal</keyword>
<protein>
    <submittedName>
        <fullName evidence="2">Uncharacterized protein</fullName>
    </submittedName>
</protein>
<feature type="chain" id="PRO_5046323262" evidence="1">
    <location>
        <begin position="27"/>
        <end position="235"/>
    </location>
</feature>
<dbReference type="PROSITE" id="PS51257">
    <property type="entry name" value="PROKAR_LIPOPROTEIN"/>
    <property type="match status" value="1"/>
</dbReference>
<keyword evidence="3" id="KW-1185">Reference proteome</keyword>
<name>A0ABW6A4W1_9BACT</name>
<gene>
    <name evidence="2" type="ORF">ACFS6H_07405</name>
</gene>
<proteinExistence type="predicted"/>
<reference evidence="3" key="1">
    <citation type="journal article" date="2019" name="Int. J. Syst. Evol. Microbiol.">
        <title>The Global Catalogue of Microorganisms (GCM) 10K type strain sequencing project: providing services to taxonomists for standard genome sequencing and annotation.</title>
        <authorList>
            <consortium name="The Broad Institute Genomics Platform"/>
            <consortium name="The Broad Institute Genome Sequencing Center for Infectious Disease"/>
            <person name="Wu L."/>
            <person name="Ma J."/>
        </authorList>
    </citation>
    <scope>NUCLEOTIDE SEQUENCE [LARGE SCALE GENOMIC DNA]</scope>
    <source>
        <strain evidence="3">KCTC 23299</strain>
    </source>
</reference>
<evidence type="ECO:0000256" key="1">
    <source>
        <dbReference type="SAM" id="SignalP"/>
    </source>
</evidence>
<accession>A0ABW6A4W1</accession>
<evidence type="ECO:0000313" key="2">
    <source>
        <dbReference type="EMBL" id="MFD2919525.1"/>
    </source>
</evidence>
<evidence type="ECO:0000313" key="3">
    <source>
        <dbReference type="Proteomes" id="UP001597511"/>
    </source>
</evidence>
<feature type="signal peptide" evidence="1">
    <location>
        <begin position="1"/>
        <end position="26"/>
    </location>
</feature>
<sequence length="235" mass="26513">MMWKQWIKRTGTIATAMFFLMACNNAEIGNGADVKQSAIYFDYYLTGEEETENVILRLQYRFAGPNGTTLLLTAPSQVTLDGVLLTADSSKMNGVYYEIMKPREAFTGEHTIVFTDHDNNTYTEKFTFSPFSIKYNLPDTIKREDLVINLDGLQQTDYVTILLTDTVFTNSGVNRVDTVKNGELVITKTDLGKLAPGPVYLDLFKEEETEIEHGTAEGGRFNKVFSARKAFFLMD</sequence>
<organism evidence="2 3">
    <name type="scientific">Terrimonas rubra</name>
    <dbReference type="NCBI Taxonomy" id="1035890"/>
    <lineage>
        <taxon>Bacteria</taxon>
        <taxon>Pseudomonadati</taxon>
        <taxon>Bacteroidota</taxon>
        <taxon>Chitinophagia</taxon>
        <taxon>Chitinophagales</taxon>
        <taxon>Chitinophagaceae</taxon>
        <taxon>Terrimonas</taxon>
    </lineage>
</organism>
<comment type="caution">
    <text evidence="2">The sequence shown here is derived from an EMBL/GenBank/DDBJ whole genome shotgun (WGS) entry which is preliminary data.</text>
</comment>